<dbReference type="STRING" id="131310.A0A0N4ZL95"/>
<dbReference type="PANTHER" id="PTHR21028:SF2">
    <property type="entry name" value="CYTH DOMAIN-CONTAINING PROTEIN"/>
    <property type="match status" value="1"/>
</dbReference>
<dbReference type="AlphaFoldDB" id="A0A0N4ZL95"/>
<proteinExistence type="predicted"/>
<name>A0A0N4ZL95_PARTI</name>
<dbReference type="Gene3D" id="2.40.320.10">
    <property type="entry name" value="Hypothetical Protein Pfu-838710-001"/>
    <property type="match status" value="1"/>
</dbReference>
<evidence type="ECO:0000313" key="2">
    <source>
        <dbReference type="WBParaSite" id="PTRK_0000905000.1"/>
    </source>
</evidence>
<evidence type="ECO:0000313" key="1">
    <source>
        <dbReference type="Proteomes" id="UP000038045"/>
    </source>
</evidence>
<accession>A0A0N4ZL95</accession>
<keyword evidence="1" id="KW-1185">Reference proteome</keyword>
<dbReference type="PANTHER" id="PTHR21028">
    <property type="entry name" value="SI:CH211-156B7.4"/>
    <property type="match status" value="1"/>
</dbReference>
<dbReference type="InterPro" id="IPR033469">
    <property type="entry name" value="CYTH-like_dom_sf"/>
</dbReference>
<protein>
    <submittedName>
        <fullName evidence="2">CYTH domain-containing protein</fullName>
    </submittedName>
</protein>
<dbReference type="Proteomes" id="UP000038045">
    <property type="component" value="Unplaced"/>
</dbReference>
<sequence length="182" mass="21903">MIAENELSIRFSKMRTRVKDLNKMENYIYKFTESLGQRYLLQSDYYDCPHGVIKIQKYFDDINYTKILFYDKNVQKVNNDFIQVKMSTNDNSEEISMILSVALHKKASVKIVRRQFRKDNYLINLDQVEDFGHFMTLKYIFDDDTIPEENIMFKLKKIMFIEFDINIKDILPTESYAELFFT</sequence>
<dbReference type="SUPFAM" id="SSF55154">
    <property type="entry name" value="CYTH-like phosphatases"/>
    <property type="match status" value="1"/>
</dbReference>
<organism evidence="1 2">
    <name type="scientific">Parastrongyloides trichosuri</name>
    <name type="common">Possum-specific nematode worm</name>
    <dbReference type="NCBI Taxonomy" id="131310"/>
    <lineage>
        <taxon>Eukaryota</taxon>
        <taxon>Metazoa</taxon>
        <taxon>Ecdysozoa</taxon>
        <taxon>Nematoda</taxon>
        <taxon>Chromadorea</taxon>
        <taxon>Rhabditida</taxon>
        <taxon>Tylenchina</taxon>
        <taxon>Panagrolaimomorpha</taxon>
        <taxon>Strongyloidoidea</taxon>
        <taxon>Strongyloididae</taxon>
        <taxon>Parastrongyloides</taxon>
    </lineage>
</organism>
<reference evidence="2" key="1">
    <citation type="submission" date="2017-02" db="UniProtKB">
        <authorList>
            <consortium name="WormBaseParasite"/>
        </authorList>
    </citation>
    <scope>IDENTIFICATION</scope>
</reference>
<dbReference type="InterPro" id="IPR008173">
    <property type="entry name" value="Adenylyl_cyclase_CyaB"/>
</dbReference>
<dbReference type="WBParaSite" id="PTRK_0000905000.1">
    <property type="protein sequence ID" value="PTRK_0000905000.1"/>
    <property type="gene ID" value="PTRK_0000905000"/>
</dbReference>